<organism evidence="1 2">
    <name type="scientific">Pinctada imbricata</name>
    <name type="common">Atlantic pearl-oyster</name>
    <name type="synonym">Pinctada martensii</name>
    <dbReference type="NCBI Taxonomy" id="66713"/>
    <lineage>
        <taxon>Eukaryota</taxon>
        <taxon>Metazoa</taxon>
        <taxon>Spiralia</taxon>
        <taxon>Lophotrochozoa</taxon>
        <taxon>Mollusca</taxon>
        <taxon>Bivalvia</taxon>
        <taxon>Autobranchia</taxon>
        <taxon>Pteriomorphia</taxon>
        <taxon>Pterioida</taxon>
        <taxon>Pterioidea</taxon>
        <taxon>Pteriidae</taxon>
        <taxon>Pinctada</taxon>
    </lineage>
</organism>
<protein>
    <recommendedName>
        <fullName evidence="3">Endonuclease/exonuclease/phosphatase domain-containing protein</fullName>
    </recommendedName>
</protein>
<keyword evidence="2" id="KW-1185">Reference proteome</keyword>
<name>A0AA88Y7B9_PINIB</name>
<dbReference type="AlphaFoldDB" id="A0AA88Y7B9"/>
<gene>
    <name evidence="1" type="ORF">FSP39_020656</name>
</gene>
<dbReference type="EMBL" id="VSWD01000008">
    <property type="protein sequence ID" value="KAK3095906.1"/>
    <property type="molecule type" value="Genomic_DNA"/>
</dbReference>
<sequence>MDLPQECLSCIALSGIKRVYSDCVGPTSGGINIPGLVLLSKRPLRNIRKVDLIPGIKQILPRSYLYAEVDGIGPIACTHLTANLGKIYYEPYLQSKFSSWRDQNLHDVQTLVQDFRDFPRMIIMGDLNCGPSVPEQNVAEDFSASFQALMDNNFTAPYVTKLGMCTYCHENKFVVQNENLIIDHILLKGFEAKSVKVS</sequence>
<evidence type="ECO:0000313" key="2">
    <source>
        <dbReference type="Proteomes" id="UP001186944"/>
    </source>
</evidence>
<accession>A0AA88Y7B9</accession>
<reference evidence="1" key="1">
    <citation type="submission" date="2019-08" db="EMBL/GenBank/DDBJ databases">
        <title>The improved chromosome-level genome for the pearl oyster Pinctada fucata martensii using PacBio sequencing and Hi-C.</title>
        <authorList>
            <person name="Zheng Z."/>
        </authorList>
    </citation>
    <scope>NUCLEOTIDE SEQUENCE</scope>
    <source>
        <strain evidence="1">ZZ-2019</strain>
        <tissue evidence="1">Adductor muscle</tissue>
    </source>
</reference>
<evidence type="ECO:0008006" key="3">
    <source>
        <dbReference type="Google" id="ProtNLM"/>
    </source>
</evidence>
<dbReference type="Gene3D" id="3.60.10.10">
    <property type="entry name" value="Endonuclease/exonuclease/phosphatase"/>
    <property type="match status" value="1"/>
</dbReference>
<evidence type="ECO:0000313" key="1">
    <source>
        <dbReference type="EMBL" id="KAK3095906.1"/>
    </source>
</evidence>
<comment type="caution">
    <text evidence="1">The sequence shown here is derived from an EMBL/GenBank/DDBJ whole genome shotgun (WGS) entry which is preliminary data.</text>
</comment>
<proteinExistence type="predicted"/>
<dbReference type="SUPFAM" id="SSF56219">
    <property type="entry name" value="DNase I-like"/>
    <property type="match status" value="1"/>
</dbReference>
<dbReference type="InterPro" id="IPR036691">
    <property type="entry name" value="Endo/exonu/phosph_ase_sf"/>
</dbReference>
<dbReference type="Proteomes" id="UP001186944">
    <property type="component" value="Unassembled WGS sequence"/>
</dbReference>